<evidence type="ECO:0000259" key="3">
    <source>
        <dbReference type="PROSITE" id="PS51186"/>
    </source>
</evidence>
<proteinExistence type="predicted"/>
<dbReference type="SUPFAM" id="SSF55729">
    <property type="entry name" value="Acyl-CoA N-acyltransferases (Nat)"/>
    <property type="match status" value="1"/>
</dbReference>
<comment type="caution">
    <text evidence="4">The sequence shown here is derived from an EMBL/GenBank/DDBJ whole genome shotgun (WGS) entry which is preliminary data.</text>
</comment>
<dbReference type="PANTHER" id="PTHR43877:SF1">
    <property type="entry name" value="ACETYLTRANSFERASE"/>
    <property type="match status" value="1"/>
</dbReference>
<dbReference type="RefSeq" id="WP_273055982.1">
    <property type="nucleotide sequence ID" value="NZ_DRFN01000055.1"/>
</dbReference>
<dbReference type="PROSITE" id="PS51186">
    <property type="entry name" value="GNAT"/>
    <property type="match status" value="1"/>
</dbReference>
<dbReference type="CDD" id="cd04301">
    <property type="entry name" value="NAT_SF"/>
    <property type="match status" value="1"/>
</dbReference>
<dbReference type="PANTHER" id="PTHR43877">
    <property type="entry name" value="AMINOALKYLPHOSPHONATE N-ACETYLTRANSFERASE-RELATED-RELATED"/>
    <property type="match status" value="1"/>
</dbReference>
<evidence type="ECO:0000256" key="2">
    <source>
        <dbReference type="ARBA" id="ARBA00023315"/>
    </source>
</evidence>
<accession>A0A7V1BIB8</accession>
<dbReference type="AlphaFoldDB" id="A0A7V1BIB8"/>
<dbReference type="InterPro" id="IPR016181">
    <property type="entry name" value="Acyl_CoA_acyltransferase"/>
</dbReference>
<dbReference type="Pfam" id="PF00583">
    <property type="entry name" value="Acetyltransf_1"/>
    <property type="match status" value="1"/>
</dbReference>
<dbReference type="GO" id="GO:0016747">
    <property type="term" value="F:acyltransferase activity, transferring groups other than amino-acyl groups"/>
    <property type="evidence" value="ECO:0007669"/>
    <property type="project" value="InterPro"/>
</dbReference>
<organism evidence="4">
    <name type="scientific">Sulfitobacter litoralis</name>
    <dbReference type="NCBI Taxonomy" id="335975"/>
    <lineage>
        <taxon>Bacteria</taxon>
        <taxon>Pseudomonadati</taxon>
        <taxon>Pseudomonadota</taxon>
        <taxon>Alphaproteobacteria</taxon>
        <taxon>Rhodobacterales</taxon>
        <taxon>Roseobacteraceae</taxon>
        <taxon>Sulfitobacter</taxon>
    </lineage>
</organism>
<keyword evidence="2" id="KW-0012">Acyltransferase</keyword>
<gene>
    <name evidence="4" type="ORF">ENH63_18650</name>
</gene>
<dbReference type="Gene3D" id="3.40.630.30">
    <property type="match status" value="1"/>
</dbReference>
<reference evidence="4" key="1">
    <citation type="journal article" date="2020" name="mSystems">
        <title>Genome- and Community-Level Interaction Insights into Carbon Utilization and Element Cycling Functions of Hydrothermarchaeota in Hydrothermal Sediment.</title>
        <authorList>
            <person name="Zhou Z."/>
            <person name="Liu Y."/>
            <person name="Xu W."/>
            <person name="Pan J."/>
            <person name="Luo Z.H."/>
            <person name="Li M."/>
        </authorList>
    </citation>
    <scope>NUCLEOTIDE SEQUENCE [LARGE SCALE GENOMIC DNA]</scope>
    <source>
        <strain evidence="4">HyVt-323</strain>
    </source>
</reference>
<evidence type="ECO:0000256" key="1">
    <source>
        <dbReference type="ARBA" id="ARBA00022679"/>
    </source>
</evidence>
<evidence type="ECO:0000313" key="4">
    <source>
        <dbReference type="EMBL" id="HDZ53751.1"/>
    </source>
</evidence>
<dbReference type="EMBL" id="DRFN01000055">
    <property type="protein sequence ID" value="HDZ53751.1"/>
    <property type="molecule type" value="Genomic_DNA"/>
</dbReference>
<name>A0A7V1BIB8_9RHOB</name>
<keyword evidence="1" id="KW-0808">Transferase</keyword>
<protein>
    <submittedName>
        <fullName evidence="4">GNAT family N-acetyltransferase</fullName>
    </submittedName>
</protein>
<dbReference type="InterPro" id="IPR050832">
    <property type="entry name" value="Bact_Acetyltransf"/>
</dbReference>
<sequence>MFEAIMIEVREATPDDAPRVSELLTEILVSWSSQRLRSPQHVLGNYIEHPDRIRCSIAQDETGQILGFQSLKIASDGNPYGLPTGWGIIGTYVSSDAGRKGVGKALFASSWEAAVAAGLSQIDATIGEDNDPALSYYGNLGFETYRVKPGAICKKLKLK</sequence>
<dbReference type="InterPro" id="IPR000182">
    <property type="entry name" value="GNAT_dom"/>
</dbReference>
<feature type="domain" description="N-acetyltransferase" evidence="3">
    <location>
        <begin position="7"/>
        <end position="159"/>
    </location>
</feature>
<dbReference type="Proteomes" id="UP000885704">
    <property type="component" value="Unassembled WGS sequence"/>
</dbReference>